<dbReference type="AlphaFoldDB" id="A0A8J4TL02"/>
<keyword evidence="1" id="KW-0812">Transmembrane</keyword>
<name>A0A8J4TL02_9TREM</name>
<keyword evidence="1" id="KW-0472">Membrane</keyword>
<dbReference type="EMBL" id="LUCH01002542">
    <property type="protein sequence ID" value="KAF5401339.1"/>
    <property type="molecule type" value="Genomic_DNA"/>
</dbReference>
<reference evidence="3" key="1">
    <citation type="submission" date="2019-05" db="EMBL/GenBank/DDBJ databases">
        <title>Annotation for the trematode Paragonimus heterotremus.</title>
        <authorList>
            <person name="Choi Y.-J."/>
        </authorList>
    </citation>
    <scope>NUCLEOTIDE SEQUENCE</scope>
    <source>
        <strain evidence="3">LC</strain>
    </source>
</reference>
<evidence type="ECO:0000256" key="2">
    <source>
        <dbReference type="SAM" id="SignalP"/>
    </source>
</evidence>
<feature type="transmembrane region" description="Helical" evidence="1">
    <location>
        <begin position="192"/>
        <end position="212"/>
    </location>
</feature>
<keyword evidence="1" id="KW-1133">Transmembrane helix</keyword>
<keyword evidence="4" id="KW-1185">Reference proteome</keyword>
<evidence type="ECO:0008006" key="5">
    <source>
        <dbReference type="Google" id="ProtNLM"/>
    </source>
</evidence>
<proteinExistence type="predicted"/>
<dbReference type="Gene3D" id="3.40.33.10">
    <property type="entry name" value="CAP"/>
    <property type="match status" value="1"/>
</dbReference>
<keyword evidence="2" id="KW-0732">Signal</keyword>
<gene>
    <name evidence="3" type="ORF">PHET_05282</name>
</gene>
<feature type="chain" id="PRO_5035311970" description="SCP domain-containing protein" evidence="2">
    <location>
        <begin position="17"/>
        <end position="215"/>
    </location>
</feature>
<dbReference type="Proteomes" id="UP000748531">
    <property type="component" value="Unassembled WGS sequence"/>
</dbReference>
<evidence type="ECO:0000313" key="4">
    <source>
        <dbReference type="Proteomes" id="UP000748531"/>
    </source>
</evidence>
<sequence length="215" mass="25085">MSKWTILLCILFAAEGEITQLERERTLCILNEIRREFLNCFPSKSALSTKLKWNLTLEYYANVHSRHLCMEDRNIPGAYDLNKYKDLTFMEAELDKYDYFYRELWNARAYYTGIGTASIHERFITFALGDQTKEVGCDHYFCRGTTNILCFYDFPNKPSWNREARYQYCNDSTRLIAHAECNAGSTRNRASGLVNIFGSQLLLFLFMSAITINEA</sequence>
<feature type="signal peptide" evidence="2">
    <location>
        <begin position="1"/>
        <end position="16"/>
    </location>
</feature>
<comment type="caution">
    <text evidence="3">The sequence shown here is derived from an EMBL/GenBank/DDBJ whole genome shotgun (WGS) entry which is preliminary data.</text>
</comment>
<dbReference type="SUPFAM" id="SSF55797">
    <property type="entry name" value="PR-1-like"/>
    <property type="match status" value="1"/>
</dbReference>
<evidence type="ECO:0000313" key="3">
    <source>
        <dbReference type="EMBL" id="KAF5401339.1"/>
    </source>
</evidence>
<protein>
    <recommendedName>
        <fullName evidence="5">SCP domain-containing protein</fullName>
    </recommendedName>
</protein>
<organism evidence="3 4">
    <name type="scientific">Paragonimus heterotremus</name>
    <dbReference type="NCBI Taxonomy" id="100268"/>
    <lineage>
        <taxon>Eukaryota</taxon>
        <taxon>Metazoa</taxon>
        <taxon>Spiralia</taxon>
        <taxon>Lophotrochozoa</taxon>
        <taxon>Platyhelminthes</taxon>
        <taxon>Trematoda</taxon>
        <taxon>Digenea</taxon>
        <taxon>Plagiorchiida</taxon>
        <taxon>Troglotremata</taxon>
        <taxon>Troglotrematidae</taxon>
        <taxon>Paragonimus</taxon>
    </lineage>
</organism>
<accession>A0A8J4TL02</accession>
<evidence type="ECO:0000256" key="1">
    <source>
        <dbReference type="SAM" id="Phobius"/>
    </source>
</evidence>
<dbReference type="InterPro" id="IPR035940">
    <property type="entry name" value="CAP_sf"/>
</dbReference>